<dbReference type="GO" id="GO:0016020">
    <property type="term" value="C:membrane"/>
    <property type="evidence" value="ECO:0007669"/>
    <property type="project" value="UniProtKB-SubCell"/>
</dbReference>
<evidence type="ECO:0000256" key="3">
    <source>
        <dbReference type="ARBA" id="ARBA00022448"/>
    </source>
</evidence>
<evidence type="ECO:0000256" key="4">
    <source>
        <dbReference type="ARBA" id="ARBA00022617"/>
    </source>
</evidence>
<keyword evidence="7" id="KW-0249">Electron transport</keyword>
<dbReference type="FunFam" id="1.20.120.1770:FF:000001">
    <property type="entry name" value="Cytochrome b reductase 1"/>
    <property type="match status" value="1"/>
</dbReference>
<proteinExistence type="predicted"/>
<reference evidence="15" key="2">
    <citation type="submission" date="2025-04" db="UniProtKB">
        <authorList>
            <consortium name="RefSeq"/>
        </authorList>
    </citation>
    <scope>IDENTIFICATION</scope>
    <source>
        <tissue evidence="15">Whole body</tissue>
    </source>
</reference>
<evidence type="ECO:0000256" key="11">
    <source>
        <dbReference type="SAM" id="Phobius"/>
    </source>
</evidence>
<evidence type="ECO:0000256" key="9">
    <source>
        <dbReference type="ARBA" id="ARBA00023004"/>
    </source>
</evidence>
<keyword evidence="9" id="KW-0408">Iron</keyword>
<keyword evidence="5 11" id="KW-0812">Transmembrane</keyword>
<evidence type="ECO:0000259" key="12">
    <source>
        <dbReference type="PROSITE" id="PS50939"/>
    </source>
</evidence>
<feature type="transmembrane region" description="Helical" evidence="11">
    <location>
        <begin position="164"/>
        <end position="187"/>
    </location>
</feature>
<name>A0A2S2PUS0_9HEMI</name>
<feature type="transmembrane region" description="Helical" evidence="11">
    <location>
        <begin position="95"/>
        <end position="118"/>
    </location>
</feature>
<dbReference type="PANTHER" id="PTHR10106">
    <property type="entry name" value="CYTOCHROME B561-RELATED"/>
    <property type="match status" value="1"/>
</dbReference>
<organism evidence="13">
    <name type="scientific">Sipha flava</name>
    <name type="common">yellow sugarcane aphid</name>
    <dbReference type="NCBI Taxonomy" id="143950"/>
    <lineage>
        <taxon>Eukaryota</taxon>
        <taxon>Metazoa</taxon>
        <taxon>Ecdysozoa</taxon>
        <taxon>Arthropoda</taxon>
        <taxon>Hexapoda</taxon>
        <taxon>Insecta</taxon>
        <taxon>Pterygota</taxon>
        <taxon>Neoptera</taxon>
        <taxon>Paraneoptera</taxon>
        <taxon>Hemiptera</taxon>
        <taxon>Sternorrhyncha</taxon>
        <taxon>Aphidomorpha</taxon>
        <taxon>Aphidoidea</taxon>
        <taxon>Aphididae</taxon>
        <taxon>Sipha</taxon>
    </lineage>
</organism>
<protein>
    <submittedName>
        <fullName evidence="13 15">Cytochrome b561</fullName>
    </submittedName>
</protein>
<evidence type="ECO:0000256" key="10">
    <source>
        <dbReference type="ARBA" id="ARBA00023136"/>
    </source>
</evidence>
<keyword evidence="8 11" id="KW-1133">Transmembrane helix</keyword>
<dbReference type="InterPro" id="IPR006593">
    <property type="entry name" value="Cyt_b561/ferric_Rdtase_TM"/>
</dbReference>
<keyword evidence="14" id="KW-1185">Reference proteome</keyword>
<dbReference type="InterPro" id="IPR043205">
    <property type="entry name" value="CYB561/CYBRD1-like"/>
</dbReference>
<dbReference type="OrthoDB" id="907479at2759"/>
<evidence type="ECO:0000313" key="13">
    <source>
        <dbReference type="EMBL" id="MBY69277.1"/>
    </source>
</evidence>
<evidence type="ECO:0000256" key="6">
    <source>
        <dbReference type="ARBA" id="ARBA00022723"/>
    </source>
</evidence>
<evidence type="ECO:0000313" key="14">
    <source>
        <dbReference type="Proteomes" id="UP000694846"/>
    </source>
</evidence>
<accession>A0A2S2PUS0</accession>
<dbReference type="GO" id="GO:0016491">
    <property type="term" value="F:oxidoreductase activity"/>
    <property type="evidence" value="ECO:0007669"/>
    <property type="project" value="InterPro"/>
</dbReference>
<dbReference type="GO" id="GO:0046872">
    <property type="term" value="F:metal ion binding"/>
    <property type="evidence" value="ECO:0007669"/>
    <property type="project" value="UniProtKB-KW"/>
</dbReference>
<feature type="transmembrane region" description="Helical" evidence="11">
    <location>
        <begin position="207"/>
        <end position="227"/>
    </location>
</feature>
<dbReference type="SMART" id="SM00665">
    <property type="entry name" value="B561"/>
    <property type="match status" value="1"/>
</dbReference>
<evidence type="ECO:0000256" key="5">
    <source>
        <dbReference type="ARBA" id="ARBA00022692"/>
    </source>
</evidence>
<dbReference type="PANTHER" id="PTHR10106:SF0">
    <property type="entry name" value="LD36721P"/>
    <property type="match status" value="1"/>
</dbReference>
<reference evidence="13" key="1">
    <citation type="submission" date="2018-04" db="EMBL/GenBank/DDBJ databases">
        <title>Transcriptome assembly of Sipha flava.</title>
        <authorList>
            <person name="Scully E.D."/>
            <person name="Geib S.M."/>
            <person name="Palmer N.A."/>
            <person name="Koch K."/>
            <person name="Bradshaw J."/>
            <person name="Heng-Moss T."/>
            <person name="Sarath G."/>
        </authorList>
    </citation>
    <scope>NUCLEOTIDE SEQUENCE</scope>
</reference>
<keyword evidence="4" id="KW-0349">Heme</keyword>
<dbReference type="AlphaFoldDB" id="A0A2S2PUS0"/>
<dbReference type="Pfam" id="PF03188">
    <property type="entry name" value="Cytochrom_B561"/>
    <property type="match status" value="1"/>
</dbReference>
<evidence type="ECO:0000256" key="7">
    <source>
        <dbReference type="ARBA" id="ARBA00022982"/>
    </source>
</evidence>
<evidence type="ECO:0000256" key="8">
    <source>
        <dbReference type="ARBA" id="ARBA00022989"/>
    </source>
</evidence>
<dbReference type="RefSeq" id="XP_025409015.1">
    <property type="nucleotide sequence ID" value="XM_025553230.1"/>
</dbReference>
<dbReference type="PROSITE" id="PS50939">
    <property type="entry name" value="CYTOCHROME_B561"/>
    <property type="match status" value="1"/>
</dbReference>
<evidence type="ECO:0000256" key="1">
    <source>
        <dbReference type="ARBA" id="ARBA00001970"/>
    </source>
</evidence>
<dbReference type="EMBL" id="GGMS01000074">
    <property type="protein sequence ID" value="MBY69277.1"/>
    <property type="molecule type" value="Transcribed_RNA"/>
</dbReference>
<feature type="domain" description="Cytochrome b561" evidence="12">
    <location>
        <begin position="24"/>
        <end position="228"/>
    </location>
</feature>
<evidence type="ECO:0000256" key="2">
    <source>
        <dbReference type="ARBA" id="ARBA00004141"/>
    </source>
</evidence>
<feature type="transmembrane region" description="Helical" evidence="11">
    <location>
        <begin position="54"/>
        <end position="75"/>
    </location>
</feature>
<comment type="cofactor">
    <cofactor evidence="1">
        <name>heme b</name>
        <dbReference type="ChEBI" id="CHEBI:60344"/>
    </cofactor>
</comment>
<sequence>MADAKERSLITSPNIASYKPLNIILQIIGLILILAVFFWVVLFRGGFGFSTPKIVFNWHPLLMTIAFVYLFANAILHYRTFRDSKKQDLKNQHSIIHGCILIIVLLAAFAALASHLFAKPPIPNFYSLHSWLGVVTVVLFLSQFACGLWFFLSTRTADNYREAMLPYHVFFGIFIFVLSVVTCILGISEKLIFALDKNYKYYPAEGLYGNFLGILFVIFGGLAVYMVTKAEFKRPSKQDYEPIL</sequence>
<keyword evidence="10 11" id="KW-0472">Membrane</keyword>
<keyword evidence="3" id="KW-0813">Transport</keyword>
<feature type="transmembrane region" description="Helical" evidence="11">
    <location>
        <begin position="21"/>
        <end position="42"/>
    </location>
</feature>
<feature type="transmembrane region" description="Helical" evidence="11">
    <location>
        <begin position="130"/>
        <end position="152"/>
    </location>
</feature>
<gene>
    <name evidence="13" type="primary">CYB561_1</name>
    <name evidence="15" type="synonym">LOC112682593</name>
    <name evidence="13" type="ORF">g.70361</name>
</gene>
<comment type="subcellular location">
    <subcellularLocation>
        <location evidence="2">Membrane</location>
        <topology evidence="2">Multi-pass membrane protein</topology>
    </subcellularLocation>
</comment>
<dbReference type="Proteomes" id="UP000694846">
    <property type="component" value="Unplaced"/>
</dbReference>
<evidence type="ECO:0000313" key="15">
    <source>
        <dbReference type="RefSeq" id="XP_025409015.1"/>
    </source>
</evidence>
<keyword evidence="6" id="KW-0479">Metal-binding</keyword>
<dbReference type="Gene3D" id="1.20.120.1770">
    <property type="match status" value="1"/>
</dbReference>